<dbReference type="Pfam" id="PF02630">
    <property type="entry name" value="SCO1-SenC"/>
    <property type="match status" value="1"/>
</dbReference>
<dbReference type="CDD" id="cd02968">
    <property type="entry name" value="SCO"/>
    <property type="match status" value="1"/>
</dbReference>
<evidence type="ECO:0000313" key="7">
    <source>
        <dbReference type="EMBL" id="GAA4957672.1"/>
    </source>
</evidence>
<keyword evidence="2 3" id="KW-0186">Copper</keyword>
<comment type="similarity">
    <text evidence="1">Belongs to the SCO1/2 family.</text>
</comment>
<dbReference type="InterPro" id="IPR036249">
    <property type="entry name" value="Thioredoxin-like_sf"/>
</dbReference>
<evidence type="ECO:0000313" key="8">
    <source>
        <dbReference type="Proteomes" id="UP001409585"/>
    </source>
</evidence>
<feature type="disulfide bond" description="Redox-active" evidence="4">
    <location>
        <begin position="93"/>
        <end position="97"/>
    </location>
</feature>
<evidence type="ECO:0000256" key="4">
    <source>
        <dbReference type="PIRSR" id="PIRSR603782-2"/>
    </source>
</evidence>
<gene>
    <name evidence="7" type="primary">senC</name>
    <name evidence="7" type="ORF">GCM10025791_42770</name>
</gene>
<dbReference type="PANTHER" id="PTHR12151:SF25">
    <property type="entry name" value="LINALOOL DEHYDRATASE_ISOMERASE DOMAIN-CONTAINING PROTEIN"/>
    <property type="match status" value="1"/>
</dbReference>
<dbReference type="SUPFAM" id="SSF52833">
    <property type="entry name" value="Thioredoxin-like"/>
    <property type="match status" value="1"/>
</dbReference>
<evidence type="ECO:0000256" key="3">
    <source>
        <dbReference type="PIRSR" id="PIRSR603782-1"/>
    </source>
</evidence>
<keyword evidence="5" id="KW-1133">Transmembrane helix</keyword>
<proteinExistence type="inferred from homology"/>
<dbReference type="Gene3D" id="3.40.30.10">
    <property type="entry name" value="Glutaredoxin"/>
    <property type="match status" value="1"/>
</dbReference>
<feature type="transmembrane region" description="Helical" evidence="5">
    <location>
        <begin position="12"/>
        <end position="33"/>
    </location>
</feature>
<reference evidence="8" key="1">
    <citation type="journal article" date="2019" name="Int. J. Syst. Evol. Microbiol.">
        <title>The Global Catalogue of Microorganisms (GCM) 10K type strain sequencing project: providing services to taxonomists for standard genome sequencing and annotation.</title>
        <authorList>
            <consortium name="The Broad Institute Genomics Platform"/>
            <consortium name="The Broad Institute Genome Sequencing Center for Infectious Disease"/>
            <person name="Wu L."/>
            <person name="Ma J."/>
        </authorList>
    </citation>
    <scope>NUCLEOTIDE SEQUENCE [LARGE SCALE GENOMIC DNA]</scope>
    <source>
        <strain evidence="8">JCM 19134</strain>
    </source>
</reference>
<dbReference type="AlphaFoldDB" id="A0AAV3U873"/>
<feature type="binding site" evidence="3">
    <location>
        <position position="193"/>
    </location>
    <ligand>
        <name>Cu cation</name>
        <dbReference type="ChEBI" id="CHEBI:23378"/>
    </ligand>
</feature>
<keyword evidence="5" id="KW-0472">Membrane</keyword>
<dbReference type="RefSeq" id="WP_345427138.1">
    <property type="nucleotide sequence ID" value="NZ_AP031496.1"/>
</dbReference>
<feature type="domain" description="Thioredoxin" evidence="6">
    <location>
        <begin position="55"/>
        <end position="230"/>
    </location>
</feature>
<comment type="caution">
    <text evidence="7">The sequence shown here is derived from an EMBL/GenBank/DDBJ whole genome shotgun (WGS) entry which is preliminary data.</text>
</comment>
<evidence type="ECO:0000256" key="5">
    <source>
        <dbReference type="SAM" id="Phobius"/>
    </source>
</evidence>
<accession>A0AAV3U873</accession>
<organism evidence="7 8">
    <name type="scientific">Halioxenophilus aromaticivorans</name>
    <dbReference type="NCBI Taxonomy" id="1306992"/>
    <lineage>
        <taxon>Bacteria</taxon>
        <taxon>Pseudomonadati</taxon>
        <taxon>Pseudomonadota</taxon>
        <taxon>Gammaproteobacteria</taxon>
        <taxon>Alteromonadales</taxon>
        <taxon>Alteromonadaceae</taxon>
        <taxon>Halioxenophilus</taxon>
    </lineage>
</organism>
<keyword evidence="4" id="KW-1015">Disulfide bond</keyword>
<dbReference type="PROSITE" id="PS51352">
    <property type="entry name" value="THIOREDOXIN_2"/>
    <property type="match status" value="1"/>
</dbReference>
<evidence type="ECO:0000256" key="1">
    <source>
        <dbReference type="ARBA" id="ARBA00010996"/>
    </source>
</evidence>
<feature type="binding site" evidence="3">
    <location>
        <position position="93"/>
    </location>
    <ligand>
        <name>Cu cation</name>
        <dbReference type="ChEBI" id="CHEBI:23378"/>
    </ligand>
</feature>
<feature type="binding site" evidence="3">
    <location>
        <position position="97"/>
    </location>
    <ligand>
        <name>Cu cation</name>
        <dbReference type="ChEBI" id="CHEBI:23378"/>
    </ligand>
</feature>
<protein>
    <submittedName>
        <fullName evidence="7">Cytochrome c oxidase copper chaperone SenC</fullName>
    </submittedName>
</protein>
<dbReference type="InterPro" id="IPR013766">
    <property type="entry name" value="Thioredoxin_domain"/>
</dbReference>
<dbReference type="PANTHER" id="PTHR12151">
    <property type="entry name" value="ELECTRON TRANSPORT PROTIN SCO1/SENC FAMILY MEMBER"/>
    <property type="match status" value="1"/>
</dbReference>
<keyword evidence="8" id="KW-1185">Reference proteome</keyword>
<evidence type="ECO:0000256" key="2">
    <source>
        <dbReference type="ARBA" id="ARBA00023008"/>
    </source>
</evidence>
<name>A0AAV3U873_9ALTE</name>
<sequence length="230" mass="25409">MDTVAVPQKNTRGIWFTVCGALLFIALVLLLFANKFFAPSRATPQQLTSDTLKVLQIPRPLALGELIDQNGEAISAAYFTGRWNLIFFGFTHCPDICPTTLFELNKAIKQLPPMQADKIQVTLISVDPARDTSEQLQQYVHGFNAKFDGITGEFLSLKKLANSVSVPFFKVPVDHNHGKHAEHMGMANYQVDHGSQVVVINPNGEYHAFFNAPVKGIEVARQIPGLMAAF</sequence>
<dbReference type="InterPro" id="IPR003782">
    <property type="entry name" value="SCO1/SenC"/>
</dbReference>
<dbReference type="GO" id="GO:0046872">
    <property type="term" value="F:metal ion binding"/>
    <property type="evidence" value="ECO:0007669"/>
    <property type="project" value="UniProtKB-KW"/>
</dbReference>
<keyword evidence="5" id="KW-0812">Transmembrane</keyword>
<dbReference type="Proteomes" id="UP001409585">
    <property type="component" value="Unassembled WGS sequence"/>
</dbReference>
<evidence type="ECO:0000259" key="6">
    <source>
        <dbReference type="PROSITE" id="PS51352"/>
    </source>
</evidence>
<keyword evidence="3" id="KW-0479">Metal-binding</keyword>
<dbReference type="EMBL" id="BAABLX010000075">
    <property type="protein sequence ID" value="GAA4957672.1"/>
    <property type="molecule type" value="Genomic_DNA"/>
</dbReference>